<sequence>MAADSAAAYRLAKEASVSNLAGSSLTRIHLLSATALSSYALHALLRPASLAAQFALLVVPLLLACTLFSSPALSLVLNAALLAGCFFAQARASAPQQASSSTPAKARRRSPESAVPLLAEPPMRISIDSAADAAHAAAAPPTMYAAPDELRGAEASPTGSSADTGLAHDGSARRPSVPDAPGMSRSVSPLPGASIARSGSPLSREVRTAPREPRRQSSLASTSSPSLSPVVEPPRSNASRGAAERAAAPPADPVPAARPFIAVYRAHMMLMTLICILAVDFERIFARELAKCESWGTSLMDLGVGSFVYSLGLVSARPLLRARTRYEPLRAAARRDVKRAIPLLILGLARVVAVKGSEYPEHVSEYGVHWNFFLTLALLPLAGTLLRPLARRSRWSVVGLVVAALYQCALWLSPLQAWALRAGPRHGLIDANKEGLTSLPGYLAIFLLGLDTGHYVLPLDPYFMYRRERASRAKPKLGKTAEVLGSLAICFWIGYGLTVPFGIGTSRRLANLPYVLWVGAFNLSFLLGYVGVHMTLVHGRVPEASHTPPLFAALNEHGLVVFLLGNVLTGLVNLSLRTLHMPTLPAMLVMLLYLASCCAAAVELQRRGWRLRL</sequence>
<feature type="transmembrane region" description="Helical" evidence="10">
    <location>
        <begin position="368"/>
        <end position="386"/>
    </location>
</feature>
<dbReference type="PANTHER" id="PTHR20661">
    <property type="entry name" value="PHOSPHATIDYLINOSITOL-GLYCAN BIOSYNTHESIS CLASS W PROTEIN"/>
    <property type="match status" value="1"/>
</dbReference>
<evidence type="ECO:0000256" key="3">
    <source>
        <dbReference type="ARBA" id="ARBA00007559"/>
    </source>
</evidence>
<dbReference type="Proteomes" id="UP000245946">
    <property type="component" value="Unassembled WGS sequence"/>
</dbReference>
<protein>
    <recommendedName>
        <fullName evidence="4">GPI-anchored wall transfer protein 1</fullName>
    </recommendedName>
</protein>
<feature type="transmembrane region" description="Helical" evidence="10">
    <location>
        <begin position="515"/>
        <end position="537"/>
    </location>
</feature>
<dbReference type="EMBL" id="KZ819295">
    <property type="protein sequence ID" value="PWN97310.1"/>
    <property type="molecule type" value="Genomic_DNA"/>
</dbReference>
<dbReference type="GO" id="GO:0072659">
    <property type="term" value="P:protein localization to plasma membrane"/>
    <property type="evidence" value="ECO:0007669"/>
    <property type="project" value="TreeGrafter"/>
</dbReference>
<feature type="transmembrane region" description="Helical" evidence="10">
    <location>
        <begin position="398"/>
        <end position="419"/>
    </location>
</feature>
<dbReference type="AlphaFoldDB" id="A0A316Z694"/>
<evidence type="ECO:0000256" key="5">
    <source>
        <dbReference type="ARBA" id="ARBA00022502"/>
    </source>
</evidence>
<feature type="transmembrane region" description="Helical" evidence="10">
    <location>
        <begin position="558"/>
        <end position="576"/>
    </location>
</feature>
<dbReference type="GeneID" id="37270159"/>
<feature type="region of interest" description="Disordered" evidence="9">
    <location>
        <begin position="97"/>
        <end position="118"/>
    </location>
</feature>
<feature type="transmembrane region" description="Helical" evidence="10">
    <location>
        <begin position="299"/>
        <end position="320"/>
    </location>
</feature>
<feature type="transmembrane region" description="Helical" evidence="10">
    <location>
        <begin position="439"/>
        <end position="459"/>
    </location>
</feature>
<gene>
    <name evidence="11" type="ORF">FA09DRAFT_330475</name>
</gene>
<organism evidence="11 12">
    <name type="scientific">Tilletiopsis washingtonensis</name>
    <dbReference type="NCBI Taxonomy" id="58919"/>
    <lineage>
        <taxon>Eukaryota</taxon>
        <taxon>Fungi</taxon>
        <taxon>Dikarya</taxon>
        <taxon>Basidiomycota</taxon>
        <taxon>Ustilaginomycotina</taxon>
        <taxon>Exobasidiomycetes</taxon>
        <taxon>Entylomatales</taxon>
        <taxon>Entylomatales incertae sedis</taxon>
        <taxon>Tilletiopsis</taxon>
    </lineage>
</organism>
<dbReference type="GO" id="GO:0032216">
    <property type="term" value="F:glucosaminyl-phosphatidylinositol O-acyltransferase activity"/>
    <property type="evidence" value="ECO:0007669"/>
    <property type="project" value="TreeGrafter"/>
</dbReference>
<dbReference type="Pfam" id="PF06423">
    <property type="entry name" value="GWT1"/>
    <property type="match status" value="2"/>
</dbReference>
<feature type="compositionally biased region" description="Basic and acidic residues" evidence="9">
    <location>
        <begin position="204"/>
        <end position="215"/>
    </location>
</feature>
<dbReference type="GO" id="GO:0005783">
    <property type="term" value="C:endoplasmic reticulum"/>
    <property type="evidence" value="ECO:0007669"/>
    <property type="project" value="TreeGrafter"/>
</dbReference>
<comment type="subcellular location">
    <subcellularLocation>
        <location evidence="1">Membrane</location>
        <topology evidence="1">Multi-pass membrane protein</topology>
    </subcellularLocation>
</comment>
<dbReference type="STRING" id="58919.A0A316Z694"/>
<reference evidence="11 12" key="1">
    <citation type="journal article" date="2018" name="Mol. Biol. Evol.">
        <title>Broad Genomic Sampling Reveals a Smut Pathogenic Ancestry of the Fungal Clade Ustilaginomycotina.</title>
        <authorList>
            <person name="Kijpornyongpan T."/>
            <person name="Mondo S.J."/>
            <person name="Barry K."/>
            <person name="Sandor L."/>
            <person name="Lee J."/>
            <person name="Lipzen A."/>
            <person name="Pangilinan J."/>
            <person name="LaButti K."/>
            <person name="Hainaut M."/>
            <person name="Henrissat B."/>
            <person name="Grigoriev I.V."/>
            <person name="Spatafora J.W."/>
            <person name="Aime M.C."/>
        </authorList>
    </citation>
    <scope>NUCLEOTIDE SEQUENCE [LARGE SCALE GENOMIC DNA]</scope>
    <source>
        <strain evidence="11 12">MCA 4186</strain>
    </source>
</reference>
<name>A0A316Z694_9BASI</name>
<evidence type="ECO:0000256" key="10">
    <source>
        <dbReference type="SAM" id="Phobius"/>
    </source>
</evidence>
<dbReference type="RefSeq" id="XP_025597589.1">
    <property type="nucleotide sequence ID" value="XM_025742615.1"/>
</dbReference>
<feature type="region of interest" description="Disordered" evidence="9">
    <location>
        <begin position="151"/>
        <end position="251"/>
    </location>
</feature>
<dbReference type="UniPathway" id="UPA00196"/>
<dbReference type="GO" id="GO:0016020">
    <property type="term" value="C:membrane"/>
    <property type="evidence" value="ECO:0007669"/>
    <property type="project" value="UniProtKB-SubCell"/>
</dbReference>
<evidence type="ECO:0000313" key="11">
    <source>
        <dbReference type="EMBL" id="PWN97310.1"/>
    </source>
</evidence>
<feature type="transmembrane region" description="Helical" evidence="10">
    <location>
        <begin position="340"/>
        <end position="356"/>
    </location>
</feature>
<keyword evidence="12" id="KW-1185">Reference proteome</keyword>
<keyword evidence="7 10" id="KW-1133">Transmembrane helix</keyword>
<dbReference type="InterPro" id="IPR009447">
    <property type="entry name" value="PIGW/GWT1"/>
</dbReference>
<keyword evidence="5" id="KW-0337">GPI-anchor biosynthesis</keyword>
<accession>A0A316Z694</accession>
<evidence type="ECO:0000256" key="2">
    <source>
        <dbReference type="ARBA" id="ARBA00004687"/>
    </source>
</evidence>
<evidence type="ECO:0000313" key="12">
    <source>
        <dbReference type="Proteomes" id="UP000245946"/>
    </source>
</evidence>
<comment type="pathway">
    <text evidence="2">Glycolipid biosynthesis; glycosylphosphatidylinositol-anchor biosynthesis.</text>
</comment>
<evidence type="ECO:0000256" key="9">
    <source>
        <dbReference type="SAM" id="MobiDB-lite"/>
    </source>
</evidence>
<feature type="transmembrane region" description="Helical" evidence="10">
    <location>
        <begin position="54"/>
        <end position="87"/>
    </location>
</feature>
<dbReference type="OrthoDB" id="15270at2759"/>
<evidence type="ECO:0000256" key="8">
    <source>
        <dbReference type="ARBA" id="ARBA00023136"/>
    </source>
</evidence>
<dbReference type="PANTHER" id="PTHR20661:SF0">
    <property type="entry name" value="PHOSPHATIDYLINOSITOL-GLYCAN BIOSYNTHESIS CLASS W PROTEIN"/>
    <property type="match status" value="1"/>
</dbReference>
<feature type="transmembrane region" description="Helical" evidence="10">
    <location>
        <begin position="582"/>
        <end position="602"/>
    </location>
</feature>
<keyword evidence="8 10" id="KW-0472">Membrane</keyword>
<feature type="compositionally biased region" description="Low complexity" evidence="9">
    <location>
        <begin position="216"/>
        <end position="251"/>
    </location>
</feature>
<evidence type="ECO:0000256" key="4">
    <source>
        <dbReference type="ARBA" id="ARBA00014495"/>
    </source>
</evidence>
<keyword evidence="6 10" id="KW-0812">Transmembrane</keyword>
<evidence type="ECO:0000256" key="1">
    <source>
        <dbReference type="ARBA" id="ARBA00004141"/>
    </source>
</evidence>
<dbReference type="GO" id="GO:0006506">
    <property type="term" value="P:GPI anchor biosynthetic process"/>
    <property type="evidence" value="ECO:0007669"/>
    <property type="project" value="UniProtKB-UniPathway"/>
</dbReference>
<evidence type="ECO:0000256" key="7">
    <source>
        <dbReference type="ARBA" id="ARBA00022989"/>
    </source>
</evidence>
<feature type="transmembrane region" description="Helical" evidence="10">
    <location>
        <begin position="480"/>
        <end position="503"/>
    </location>
</feature>
<comment type="similarity">
    <text evidence="3">Belongs to the PIGW family.</text>
</comment>
<proteinExistence type="inferred from homology"/>
<evidence type="ECO:0000256" key="6">
    <source>
        <dbReference type="ARBA" id="ARBA00022692"/>
    </source>
</evidence>